<accession>A0A157RR56</accession>
<dbReference type="InterPro" id="IPR003439">
    <property type="entry name" value="ABC_transporter-like_ATP-bd"/>
</dbReference>
<dbReference type="Gene3D" id="3.40.50.300">
    <property type="entry name" value="P-loop containing nucleotide triphosphate hydrolases"/>
    <property type="match status" value="1"/>
</dbReference>
<dbReference type="PROSITE" id="PS50893">
    <property type="entry name" value="ABC_TRANSPORTER_2"/>
    <property type="match status" value="1"/>
</dbReference>
<dbReference type="PROSITE" id="PS00211">
    <property type="entry name" value="ABC_TRANSPORTER_1"/>
    <property type="match status" value="1"/>
</dbReference>
<keyword evidence="3" id="KW-0547">Nucleotide-binding</keyword>
<proteinExistence type="predicted"/>
<dbReference type="AlphaFoldDB" id="A0A157RR56"/>
<evidence type="ECO:0000256" key="2">
    <source>
        <dbReference type="ARBA" id="ARBA00022475"/>
    </source>
</evidence>
<dbReference type="Proteomes" id="UP000077037">
    <property type="component" value="Unassembled WGS sequence"/>
</dbReference>
<name>A0A157RR56_9BORD</name>
<dbReference type="InterPro" id="IPR027417">
    <property type="entry name" value="P-loop_NTPase"/>
</dbReference>
<keyword evidence="4 6" id="KW-0067">ATP-binding</keyword>
<dbReference type="InterPro" id="IPR051782">
    <property type="entry name" value="ABC_Transporter_VariousFunc"/>
</dbReference>
<organism evidence="6 7">
    <name type="scientific">Bordetella ansorpii</name>
    <dbReference type="NCBI Taxonomy" id="288768"/>
    <lineage>
        <taxon>Bacteria</taxon>
        <taxon>Pseudomonadati</taxon>
        <taxon>Pseudomonadota</taxon>
        <taxon>Betaproteobacteria</taxon>
        <taxon>Burkholderiales</taxon>
        <taxon>Alcaligenaceae</taxon>
        <taxon>Bordetella</taxon>
    </lineage>
</organism>
<evidence type="ECO:0000313" key="7">
    <source>
        <dbReference type="Proteomes" id="UP000077037"/>
    </source>
</evidence>
<keyword evidence="2" id="KW-1003">Cell membrane</keyword>
<dbReference type="RefSeq" id="WP_066421508.1">
    <property type="nucleotide sequence ID" value="NZ_FKBS01000029.1"/>
</dbReference>
<evidence type="ECO:0000256" key="3">
    <source>
        <dbReference type="ARBA" id="ARBA00022741"/>
    </source>
</evidence>
<evidence type="ECO:0000256" key="1">
    <source>
        <dbReference type="ARBA" id="ARBA00022448"/>
    </source>
</evidence>
<evidence type="ECO:0000259" key="5">
    <source>
        <dbReference type="PROSITE" id="PS50893"/>
    </source>
</evidence>
<keyword evidence="2" id="KW-0472">Membrane</keyword>
<dbReference type="OrthoDB" id="9804819at2"/>
<dbReference type="PANTHER" id="PTHR42939:SF1">
    <property type="entry name" value="ABC TRANSPORTER ATP-BINDING PROTEIN ALBC-RELATED"/>
    <property type="match status" value="1"/>
</dbReference>
<dbReference type="GO" id="GO:0016887">
    <property type="term" value="F:ATP hydrolysis activity"/>
    <property type="evidence" value="ECO:0007669"/>
    <property type="project" value="InterPro"/>
</dbReference>
<dbReference type="GO" id="GO:0005524">
    <property type="term" value="F:ATP binding"/>
    <property type="evidence" value="ECO:0007669"/>
    <property type="project" value="UniProtKB-KW"/>
</dbReference>
<evidence type="ECO:0000313" key="6">
    <source>
        <dbReference type="EMBL" id="SAI59899.1"/>
    </source>
</evidence>
<evidence type="ECO:0000256" key="4">
    <source>
        <dbReference type="ARBA" id="ARBA00022840"/>
    </source>
</evidence>
<sequence>MLEAIGLTKRYGNQIALHPLDLRIEPGEIYCLLGANGAGKTTTVNLFLNFIAPDGGQALINGLDVTREPLASKRHVAYIPEQVNLYGTLTGLENLRYFSALALGEPPSRERLLALLAEVGLDPSAADKRVAAYSKGMRQKVWIAVAMAKNAGALLLDEPTSGLDPSAADEFTRLLQRAANQGVAILATTHDLFHARQTATRIGIMKRGRLVESLEARQIGDVDLQALYLSHMRAEA</sequence>
<gene>
    <name evidence="6" type="primary">nosF</name>
    <name evidence="6" type="ORF">SAMEA1982600_05404</name>
</gene>
<dbReference type="InterPro" id="IPR003593">
    <property type="entry name" value="AAA+_ATPase"/>
</dbReference>
<dbReference type="SUPFAM" id="SSF52540">
    <property type="entry name" value="P-loop containing nucleoside triphosphate hydrolases"/>
    <property type="match status" value="1"/>
</dbReference>
<protein>
    <submittedName>
        <fullName evidence="6">Copper ABC transporter ATP-binding protein</fullName>
    </submittedName>
</protein>
<keyword evidence="1" id="KW-0813">Transport</keyword>
<feature type="domain" description="ABC transporter" evidence="5">
    <location>
        <begin position="2"/>
        <end position="232"/>
    </location>
</feature>
<reference evidence="6 7" key="1">
    <citation type="submission" date="2016-03" db="EMBL/GenBank/DDBJ databases">
        <authorList>
            <consortium name="Pathogen Informatics"/>
        </authorList>
    </citation>
    <scope>NUCLEOTIDE SEQUENCE [LARGE SCALE GENOMIC DNA]</scope>
    <source>
        <strain evidence="6 7">NCTC13364</strain>
    </source>
</reference>
<dbReference type="SMART" id="SM00382">
    <property type="entry name" value="AAA"/>
    <property type="match status" value="1"/>
</dbReference>
<dbReference type="InterPro" id="IPR017871">
    <property type="entry name" value="ABC_transporter-like_CS"/>
</dbReference>
<dbReference type="EMBL" id="FKBS01000029">
    <property type="protein sequence ID" value="SAI59899.1"/>
    <property type="molecule type" value="Genomic_DNA"/>
</dbReference>
<dbReference type="Pfam" id="PF00005">
    <property type="entry name" value="ABC_tran"/>
    <property type="match status" value="1"/>
</dbReference>
<dbReference type="CDD" id="cd03230">
    <property type="entry name" value="ABC_DR_subfamily_A"/>
    <property type="match status" value="1"/>
</dbReference>
<dbReference type="PANTHER" id="PTHR42939">
    <property type="entry name" value="ABC TRANSPORTER ATP-BINDING PROTEIN ALBC-RELATED"/>
    <property type="match status" value="1"/>
</dbReference>